<dbReference type="EMBL" id="CM042041">
    <property type="protein sequence ID" value="KAI3714146.1"/>
    <property type="molecule type" value="Genomic_DNA"/>
</dbReference>
<evidence type="ECO:0000313" key="1">
    <source>
        <dbReference type="EMBL" id="KAI3714146.1"/>
    </source>
</evidence>
<name>A0ACB9AXD6_9ASTR</name>
<sequence length="563" mass="60501">MADSTFSGDETAPFFGFLGAAAALVFSCMGAAYGTAKSGVGVASMGVMRPELVMKSIVPVVMAGVLGIYGLIIAVIISTGINPKAKSYYLFDGYAHLSSGLACGLAGLSAGMAIGIVGDAGVRANAQQPKLFVGMILILIFAEALALYGLIVGIILSSRAVEDLFSSVLLSDTLSSVEIIDNQERSTSPEALLRHSKNKHGLHPHLVRTLTRTHISNLHAISPSFSLSPPSLSLSLCRKNLEQMECIEASALKSSFLSEIIGMKSTQQASFDDFWCVAGINSVVNVSSDEFSVDDLLDLSDKVFSNSGDGNFEESSEEDFASVSSLDNDSSSMNSSKFSSAGDLTSLTADDLTVPIDDMESLEWLSQIVDDSVPELPIVWPAVNRFAPVTNVSSRSFTVLGLPYPVPKKCRTERSRKAGRVWSAGSLTESSSSCSPSHDSSITSPILFRIPYYSIFEKQPAAKKQRKDPAYQNGRGSSESLSQRRCTHCQVQKTPQWRTGPLGPKTLCNACGVRFKSGRLYPEYRPACSPTFSGDVHSNSHRKVLELRKKEKGVEPVLIMTVE</sequence>
<organism evidence="1 2">
    <name type="scientific">Smallanthus sonchifolius</name>
    <dbReference type="NCBI Taxonomy" id="185202"/>
    <lineage>
        <taxon>Eukaryota</taxon>
        <taxon>Viridiplantae</taxon>
        <taxon>Streptophyta</taxon>
        <taxon>Embryophyta</taxon>
        <taxon>Tracheophyta</taxon>
        <taxon>Spermatophyta</taxon>
        <taxon>Magnoliopsida</taxon>
        <taxon>eudicotyledons</taxon>
        <taxon>Gunneridae</taxon>
        <taxon>Pentapetalae</taxon>
        <taxon>asterids</taxon>
        <taxon>campanulids</taxon>
        <taxon>Asterales</taxon>
        <taxon>Asteraceae</taxon>
        <taxon>Asteroideae</taxon>
        <taxon>Heliantheae alliance</taxon>
        <taxon>Millerieae</taxon>
        <taxon>Smallanthus</taxon>
    </lineage>
</organism>
<proteinExistence type="predicted"/>
<reference evidence="2" key="1">
    <citation type="journal article" date="2022" name="Mol. Ecol. Resour.">
        <title>The genomes of chicory, endive, great burdock and yacon provide insights into Asteraceae palaeo-polyploidization history and plant inulin production.</title>
        <authorList>
            <person name="Fan W."/>
            <person name="Wang S."/>
            <person name="Wang H."/>
            <person name="Wang A."/>
            <person name="Jiang F."/>
            <person name="Liu H."/>
            <person name="Zhao H."/>
            <person name="Xu D."/>
            <person name="Zhang Y."/>
        </authorList>
    </citation>
    <scope>NUCLEOTIDE SEQUENCE [LARGE SCALE GENOMIC DNA]</scope>
    <source>
        <strain evidence="2">cv. Yunnan</strain>
    </source>
</reference>
<dbReference type="Proteomes" id="UP001056120">
    <property type="component" value="Linkage Group LG24"/>
</dbReference>
<comment type="caution">
    <text evidence="1">The sequence shown here is derived from an EMBL/GenBank/DDBJ whole genome shotgun (WGS) entry which is preliminary data.</text>
</comment>
<protein>
    <submittedName>
        <fullName evidence="1">Uncharacterized protein</fullName>
    </submittedName>
</protein>
<reference evidence="1 2" key="2">
    <citation type="journal article" date="2022" name="Mol. Ecol. Resour.">
        <title>The genomes of chicory, endive, great burdock and yacon provide insights into Asteraceae paleo-polyploidization history and plant inulin production.</title>
        <authorList>
            <person name="Fan W."/>
            <person name="Wang S."/>
            <person name="Wang H."/>
            <person name="Wang A."/>
            <person name="Jiang F."/>
            <person name="Liu H."/>
            <person name="Zhao H."/>
            <person name="Xu D."/>
            <person name="Zhang Y."/>
        </authorList>
    </citation>
    <scope>NUCLEOTIDE SEQUENCE [LARGE SCALE GENOMIC DNA]</scope>
    <source>
        <strain evidence="2">cv. Yunnan</strain>
        <tissue evidence="1">Leaves</tissue>
    </source>
</reference>
<accession>A0ACB9AXD6</accession>
<gene>
    <name evidence="1" type="ORF">L1987_72738</name>
</gene>
<keyword evidence="2" id="KW-1185">Reference proteome</keyword>
<evidence type="ECO:0000313" key="2">
    <source>
        <dbReference type="Proteomes" id="UP001056120"/>
    </source>
</evidence>